<comment type="caution">
    <text evidence="3">The sequence shown here is derived from an EMBL/GenBank/DDBJ whole genome shotgun (WGS) entry which is preliminary data.</text>
</comment>
<dbReference type="AlphaFoldDB" id="A0A811L8Y5"/>
<protein>
    <recommendedName>
        <fullName evidence="2">Ground-like domain-containing protein</fullName>
    </recommendedName>
</protein>
<proteinExistence type="predicted"/>
<feature type="compositionally biased region" description="Polar residues" evidence="1">
    <location>
        <begin position="267"/>
        <end position="278"/>
    </location>
</feature>
<keyword evidence="4" id="KW-1185">Reference proteome</keyword>
<feature type="region of interest" description="Disordered" evidence="1">
    <location>
        <begin position="212"/>
        <end position="243"/>
    </location>
</feature>
<feature type="compositionally biased region" description="Low complexity" evidence="1">
    <location>
        <begin position="168"/>
        <end position="197"/>
    </location>
</feature>
<dbReference type="PANTHER" id="PTHR31967">
    <property type="entry name" value="GROUNDHOG (HEDGEHOG-LIKE FAMILY)-RELATED"/>
    <property type="match status" value="1"/>
</dbReference>
<gene>
    <name evidence="3" type="ORF">BOKJ2_LOCUS10951</name>
</gene>
<evidence type="ECO:0000256" key="1">
    <source>
        <dbReference type="SAM" id="MobiDB-lite"/>
    </source>
</evidence>
<feature type="region of interest" description="Disordered" evidence="1">
    <location>
        <begin position="258"/>
        <end position="316"/>
    </location>
</feature>
<evidence type="ECO:0000313" key="3">
    <source>
        <dbReference type="EMBL" id="CAD5224182.1"/>
    </source>
</evidence>
<dbReference type="Proteomes" id="UP000783686">
    <property type="component" value="Unassembled WGS sequence"/>
</dbReference>
<evidence type="ECO:0000259" key="2">
    <source>
        <dbReference type="Pfam" id="PF04155"/>
    </source>
</evidence>
<evidence type="ECO:0000313" key="4">
    <source>
        <dbReference type="Proteomes" id="UP000614601"/>
    </source>
</evidence>
<dbReference type="EMBL" id="CAJFCW020000005">
    <property type="protein sequence ID" value="CAG9119734.1"/>
    <property type="molecule type" value="Genomic_DNA"/>
</dbReference>
<dbReference type="Pfam" id="PF04155">
    <property type="entry name" value="Ground-like"/>
    <property type="match status" value="1"/>
</dbReference>
<dbReference type="Proteomes" id="UP000614601">
    <property type="component" value="Unassembled WGS sequence"/>
</dbReference>
<dbReference type="PANTHER" id="PTHR31967:SF14">
    <property type="entry name" value="GROUND-LIKE DOMAIN-CONTAINING PROTEIN"/>
    <property type="match status" value="1"/>
</dbReference>
<feature type="region of interest" description="Disordered" evidence="1">
    <location>
        <begin position="160"/>
        <end position="197"/>
    </location>
</feature>
<feature type="compositionally biased region" description="Gly residues" evidence="1">
    <location>
        <begin position="474"/>
        <end position="489"/>
    </location>
</feature>
<dbReference type="OrthoDB" id="5831900at2759"/>
<feature type="compositionally biased region" description="Basic and acidic residues" evidence="1">
    <location>
        <begin position="498"/>
        <end position="515"/>
    </location>
</feature>
<sequence length="720" mass="77366">MSDGDYRACFADSGCFYFNRISRVSRLSSVDCTAQKKALGLDRVHLTMRILLRVALLYATLLAGVGADTVTCVDANPLKCHQTTVIREQSEPFHPQSGFRRSRVFGAQNRRFRTPNAVGQPIPRVQSLNVQNAVPTQVVTSSSAVAQANLFSANTRTSISTVLPPTRPSTTEVTTTTPTTTTTRTTTTETTTTSTTTFSTTATTALTTLKESEAVTEATEGTDGPKAFGPRLSDTGPVKDSKFSSDKLLVGPVGGGNAADPLYLNKKNPNGGLTSNAQGLPDGGRHKLPPGQTSHGHGQGREALPPAPPPRGLATARDQLPLDEHGEHFEEGHDEEHHDSDSYNEPSSESPKPSRGGYDEPATPSKPSRGGYDESEAPKPSRGGYDEPATPAKPSRGGYDEPAPPPKPSRSGYDEPAPKRGGYDERPRPPPAPEEDADPGYGPVAPRRPIDDSGYGPYGTGRSKPGYYARPGVGDAGYSGVGGPGGGAGPSSAFNQAEQKKKPEPEKEKTASEELAEIKAKEEQHAERNKVDPSAIGEKSRFSTHSIRTGPRGQNAKLVSAKYFYPPKKDLPLPKCFYNGDGYVCCSLDLNELMVNVYNKLKSDPHFHTCNIGAVTSAMQRHAEEKFDTPFEAITGFEDYAQRIHFSGDLVCKIEIDGKFILTYATPYNAEEAYDPNEDAKDKLPADLATPLANKTGPVIPRFRRALPTSTILIGPKSRK</sequence>
<feature type="compositionally biased region" description="Basic and acidic residues" evidence="1">
    <location>
        <begin position="412"/>
        <end position="428"/>
    </location>
</feature>
<accession>A0A811L8Y5</accession>
<dbReference type="EMBL" id="CAJFDH010000005">
    <property type="protein sequence ID" value="CAD5224182.1"/>
    <property type="molecule type" value="Genomic_DNA"/>
</dbReference>
<name>A0A811L8Y5_9BILA</name>
<reference evidence="3" key="1">
    <citation type="submission" date="2020-09" db="EMBL/GenBank/DDBJ databases">
        <authorList>
            <person name="Kikuchi T."/>
        </authorList>
    </citation>
    <scope>NUCLEOTIDE SEQUENCE</scope>
    <source>
        <strain evidence="3">SH1</strain>
    </source>
</reference>
<feature type="domain" description="Ground-like" evidence="2">
    <location>
        <begin position="582"/>
        <end position="664"/>
    </location>
</feature>
<feature type="compositionally biased region" description="Basic and acidic residues" evidence="1">
    <location>
        <begin position="330"/>
        <end position="341"/>
    </location>
</feature>
<organism evidence="3 4">
    <name type="scientific">Bursaphelenchus okinawaensis</name>
    <dbReference type="NCBI Taxonomy" id="465554"/>
    <lineage>
        <taxon>Eukaryota</taxon>
        <taxon>Metazoa</taxon>
        <taxon>Ecdysozoa</taxon>
        <taxon>Nematoda</taxon>
        <taxon>Chromadorea</taxon>
        <taxon>Rhabditida</taxon>
        <taxon>Tylenchina</taxon>
        <taxon>Tylenchomorpha</taxon>
        <taxon>Aphelenchoidea</taxon>
        <taxon>Aphelenchoididae</taxon>
        <taxon>Bursaphelenchus</taxon>
    </lineage>
</organism>
<feature type="region of interest" description="Disordered" evidence="1">
    <location>
        <begin position="330"/>
        <end position="515"/>
    </location>
</feature>
<dbReference type="InterPro" id="IPR007284">
    <property type="entry name" value="Ground-like_dom"/>
</dbReference>